<feature type="domain" description="Phosphoribulokinase/uridine kinase" evidence="1">
    <location>
        <begin position="80"/>
        <end position="148"/>
    </location>
</feature>
<organism evidence="2">
    <name type="scientific">freshwater metagenome</name>
    <dbReference type="NCBI Taxonomy" id="449393"/>
    <lineage>
        <taxon>unclassified sequences</taxon>
        <taxon>metagenomes</taxon>
        <taxon>ecological metagenomes</taxon>
    </lineage>
</organism>
<protein>
    <submittedName>
        <fullName evidence="2">Unannotated protein</fullName>
    </submittedName>
</protein>
<accession>A0A6J6BQA1</accession>
<dbReference type="AlphaFoldDB" id="A0A6J6BQA1"/>
<name>A0A6J6BQA1_9ZZZZ</name>
<dbReference type="EMBL" id="CAEZSP010000016">
    <property type="protein sequence ID" value="CAB4541152.1"/>
    <property type="molecule type" value="Genomic_DNA"/>
</dbReference>
<dbReference type="GO" id="GO:0005524">
    <property type="term" value="F:ATP binding"/>
    <property type="evidence" value="ECO:0007669"/>
    <property type="project" value="InterPro"/>
</dbReference>
<evidence type="ECO:0000259" key="1">
    <source>
        <dbReference type="Pfam" id="PF00485"/>
    </source>
</evidence>
<reference evidence="2" key="1">
    <citation type="submission" date="2020-05" db="EMBL/GenBank/DDBJ databases">
        <authorList>
            <person name="Chiriac C."/>
            <person name="Salcher M."/>
            <person name="Ghai R."/>
            <person name="Kavagutti S V."/>
        </authorList>
    </citation>
    <scope>NUCLEOTIDE SEQUENCE</scope>
</reference>
<gene>
    <name evidence="2" type="ORF">UFOPK1440_00472</name>
</gene>
<proteinExistence type="predicted"/>
<evidence type="ECO:0000313" key="2">
    <source>
        <dbReference type="EMBL" id="CAB4541152.1"/>
    </source>
</evidence>
<dbReference type="InterPro" id="IPR027417">
    <property type="entry name" value="P-loop_NTPase"/>
</dbReference>
<dbReference type="SUPFAM" id="SSF52540">
    <property type="entry name" value="P-loop containing nucleoside triphosphate hydrolases"/>
    <property type="match status" value="1"/>
</dbReference>
<dbReference type="Gene3D" id="3.40.50.300">
    <property type="entry name" value="P-loop containing nucleotide triphosphate hydrolases"/>
    <property type="match status" value="1"/>
</dbReference>
<sequence length="178" mass="19409">MDLIDAVFDYCALNPHPIITIDGPAGAGKTTLANHIAHTFNSKIPTLVIHMDDLYNGWDDPFGEPFIDALITITEAHAKKIACAIPQYDWSVGAYGPAKTFQPAQLLILEGVGSSTSQIRDVVSASIWIDIKPEVGLQRVLTRDGTSIATEMQQWLKTQETFFTAEKSAESADFALTT</sequence>
<dbReference type="Pfam" id="PF00485">
    <property type="entry name" value="PRK"/>
    <property type="match status" value="1"/>
</dbReference>
<dbReference type="GO" id="GO:0016301">
    <property type="term" value="F:kinase activity"/>
    <property type="evidence" value="ECO:0007669"/>
    <property type="project" value="InterPro"/>
</dbReference>
<dbReference type="InterPro" id="IPR006083">
    <property type="entry name" value="PRK/URK"/>
</dbReference>